<dbReference type="Proteomes" id="UP000024635">
    <property type="component" value="Unassembled WGS sequence"/>
</dbReference>
<evidence type="ECO:0000313" key="1">
    <source>
        <dbReference type="EMBL" id="EYC38223.1"/>
    </source>
</evidence>
<organism evidence="1 2">
    <name type="scientific">Ancylostoma ceylanicum</name>
    <dbReference type="NCBI Taxonomy" id="53326"/>
    <lineage>
        <taxon>Eukaryota</taxon>
        <taxon>Metazoa</taxon>
        <taxon>Ecdysozoa</taxon>
        <taxon>Nematoda</taxon>
        <taxon>Chromadorea</taxon>
        <taxon>Rhabditida</taxon>
        <taxon>Rhabditina</taxon>
        <taxon>Rhabditomorpha</taxon>
        <taxon>Strongyloidea</taxon>
        <taxon>Ancylostomatidae</taxon>
        <taxon>Ancylostomatinae</taxon>
        <taxon>Ancylostoma</taxon>
    </lineage>
</organism>
<name>A0A016WGT6_9BILA</name>
<dbReference type="AlphaFoldDB" id="A0A016WGT6"/>
<comment type="caution">
    <text evidence="1">The sequence shown here is derived from an EMBL/GenBank/DDBJ whole genome shotgun (WGS) entry which is preliminary data.</text>
</comment>
<sequence length="80" mass="9032">MGAICKEFYTELLSLRSKVPLPALPRRNERPPEVLISEAPVLQGVQREYIEILREANTECFTEITLFNTSISIPVSEGVK</sequence>
<keyword evidence="2" id="KW-1185">Reference proteome</keyword>
<accession>A0A016WGT6</accession>
<dbReference type="EMBL" id="JARK01000332">
    <property type="protein sequence ID" value="EYC38223.1"/>
    <property type="molecule type" value="Genomic_DNA"/>
</dbReference>
<evidence type="ECO:0000313" key="2">
    <source>
        <dbReference type="Proteomes" id="UP000024635"/>
    </source>
</evidence>
<proteinExistence type="predicted"/>
<protein>
    <submittedName>
        <fullName evidence="1">Uncharacterized protein</fullName>
    </submittedName>
</protein>
<gene>
    <name evidence="1" type="primary">Acey_s0732.g1916</name>
    <name evidence="1" type="ORF">Y032_0732g1916</name>
</gene>
<reference evidence="2" key="1">
    <citation type="journal article" date="2015" name="Nat. Genet.">
        <title>The genome and transcriptome of the zoonotic hookworm Ancylostoma ceylanicum identify infection-specific gene families.</title>
        <authorList>
            <person name="Schwarz E.M."/>
            <person name="Hu Y."/>
            <person name="Antoshechkin I."/>
            <person name="Miller M.M."/>
            <person name="Sternberg P.W."/>
            <person name="Aroian R.V."/>
        </authorList>
    </citation>
    <scope>NUCLEOTIDE SEQUENCE</scope>
    <source>
        <strain evidence="2">HY135</strain>
    </source>
</reference>
<dbReference type="OrthoDB" id="407509at2759"/>